<dbReference type="Proteomes" id="UP000054454">
    <property type="component" value="Unassembled WGS sequence"/>
</dbReference>
<dbReference type="GeneID" id="28938100"/>
<evidence type="ECO:0000313" key="8">
    <source>
        <dbReference type="Proteomes" id="UP000054454"/>
    </source>
</evidence>
<protein>
    <recommendedName>
        <fullName evidence="9">Protein MON2 homolog</fullName>
    </recommendedName>
</protein>
<dbReference type="Pfam" id="PF16206">
    <property type="entry name" value="Mon2_C"/>
    <property type="match status" value="1"/>
</dbReference>
<reference evidence="8" key="1">
    <citation type="journal article" date="2016" name="Nat. Commun.">
        <title>Genome analysis of three Pneumocystis species reveals adaptation mechanisms to life exclusively in mammalian hosts.</title>
        <authorList>
            <person name="Ma L."/>
            <person name="Chen Z."/>
            <person name="Huang D.W."/>
            <person name="Kutty G."/>
            <person name="Ishihara M."/>
            <person name="Wang H."/>
            <person name="Abouelleil A."/>
            <person name="Bishop L."/>
            <person name="Davey E."/>
            <person name="Deng R."/>
            <person name="Deng X."/>
            <person name="Fan L."/>
            <person name="Fantoni G."/>
            <person name="Fitzgerald M."/>
            <person name="Gogineni E."/>
            <person name="Goldberg J.M."/>
            <person name="Handley G."/>
            <person name="Hu X."/>
            <person name="Huber C."/>
            <person name="Jiao X."/>
            <person name="Jones K."/>
            <person name="Levin J.Z."/>
            <person name="Liu Y."/>
            <person name="Macdonald P."/>
            <person name="Melnikov A."/>
            <person name="Raley C."/>
            <person name="Sassi M."/>
            <person name="Sherman B.T."/>
            <person name="Song X."/>
            <person name="Sykes S."/>
            <person name="Tran B."/>
            <person name="Walsh L."/>
            <person name="Xia Y."/>
            <person name="Yang J."/>
            <person name="Young S."/>
            <person name="Zeng Q."/>
            <person name="Zheng X."/>
            <person name="Stephens R."/>
            <person name="Nusbaum C."/>
            <person name="Birren B.W."/>
            <person name="Azadi P."/>
            <person name="Lempicki R.A."/>
            <person name="Cuomo C.A."/>
            <person name="Kovacs J.A."/>
        </authorList>
    </citation>
    <scope>NUCLEOTIDE SEQUENCE [LARGE SCALE GENOMIC DNA]</scope>
    <source>
        <strain evidence="8">B80</strain>
    </source>
</reference>
<comment type="similarity">
    <text evidence="1">Belongs to the MON2 family.</text>
</comment>
<keyword evidence="8" id="KW-1185">Reference proteome</keyword>
<dbReference type="Pfam" id="PF16213">
    <property type="entry name" value="DCB"/>
    <property type="match status" value="1"/>
</dbReference>
<comment type="caution">
    <text evidence="7">The sequence shown here is derived from an EMBL/GenBank/DDBJ whole genome shotgun (WGS) entry which is preliminary data.</text>
</comment>
<dbReference type="OrthoDB" id="294853at2759"/>
<gene>
    <name evidence="7" type="ORF">T552_03391</name>
</gene>
<evidence type="ECO:0000259" key="4">
    <source>
        <dbReference type="Pfam" id="PF12783"/>
    </source>
</evidence>
<evidence type="ECO:0000259" key="6">
    <source>
        <dbReference type="Pfam" id="PF16213"/>
    </source>
</evidence>
<dbReference type="GO" id="GO:0015031">
    <property type="term" value="P:protein transport"/>
    <property type="evidence" value="ECO:0007669"/>
    <property type="project" value="UniProtKB-KW"/>
</dbReference>
<dbReference type="PANTHER" id="PTHR10663:SF333">
    <property type="entry name" value="PROTEIN MON2 HOMOLOG"/>
    <property type="match status" value="1"/>
</dbReference>
<accession>A0A0W4ZBI8</accession>
<evidence type="ECO:0000259" key="5">
    <source>
        <dbReference type="Pfam" id="PF16206"/>
    </source>
</evidence>
<feature type="domain" description="Mon2/Sec7/BIG1-like dimerisation and cyclophilin-binding" evidence="6">
    <location>
        <begin position="4"/>
        <end position="173"/>
    </location>
</feature>
<dbReference type="InterPro" id="IPR032817">
    <property type="entry name" value="Mon2_C"/>
</dbReference>
<evidence type="ECO:0008006" key="9">
    <source>
        <dbReference type="Google" id="ProtNLM"/>
    </source>
</evidence>
<sequence length="1695" mass="194756">MRWIASLTSELTQLITESKRKHPELKAAAEQALNEVKSFVEEGVAISKIRQSPMFLIPFLLGCNIQSAKCCAIAIGSLQKLIGVSAIPSLSIPSVLEAFREAILLGVEIQLKILQVLPMFLTNYTVDLSGNLLAETFNICFVLQNNKSTVVQNTASATLRQLVILVFDRTINEVEEKHEKKELENSQALIDAHNLMEDLCLLINDDKSRMLHIQNLSKTFGLELIESILTNHPKVFQKHDKQIKLLRNLMFLVLRPFSNKGGFPVTVRSARIIYLLLRQHLKNLIVESEIAFNLFCRILIDKDDNNWRRVLVMEIFRGICTDNALICTIYEYYDADASRKNILYEIIFSFNKLAGEQPGLIGLGTNILFNNQLSNDDSYDSMYEILENAIDIFGTITGEIIEQCPPGLDSKTSSVRVSCIDQLDKLEGPILPPTYIYYLVFTCLNLVVDGIAKIIIPFFKRGLPRKLGNLKEKSEPVSNNLPESFLGNQEVFTCSKIIENMWPAFLAVSNFLRKKKGLQFKAFSTFLSASMSIDLFHNLIRSYRHFTQVSGYMGYNISRNSFLTTISKFSLPPVFMIPFNALHSNVTNDVQNTHQLNTNNSASDITSVTNLPLHDSDNVMILTQKNLICLQAMLLLSIHLGNNLGNSWAIILETLRKVELIIYEMAKKNHVKFPHSILGIDIIYNTIQKEVLTLPKKNNLIVDISSIVLFANTVFENTKTFSDSSLLEILKTICELNRFSEIFENKVSSEMKGIDIKKNVSTTAFYNYQGAAIFHKSNDLAFTFHKINLICKINIERLFFGASEENGWDIVMSYLYSFIHSRKVDSLIRKQATKVFLNITEAVIISQSWKNLENSDKALRKILSIINFLSMKNIMGDINVQLYPNDRAVELEIISMALNVLNLLLNSLGHLISESWDIVFEIINSIFENELSSFASFKQDHSDILHYRKKELRSSLKIPKIVKDAFFSLQLICTDFLLELSSKHFLTLINILTKFCLQKDDLNISLTAIGLFWNISDNLRLKKSFQESIKTFDSDNELNLLCSLEDDISVQDLLWIILLFRLIEVILDDRSEVRNGAIQTIFRNFEIHGENIKSNLWKCCFRIIIYRIFFLFNKDILKNINDNKCHEFLNNTDNSSFEDSLVLIISGLVALFSRNLDSLFSLEIFHEIWDKLLDFFTHSIELNSNDVFMNCCKAIDNILYKMEYDKLGSNYDDLYKKIWSVWEIFSNTVSTTSDNLFKNQELSQEALDTFVKFSRSLYKFIVSKGDISLINKLITSIFDALIYTRSPVYYLDVDYMTPLQSSILEVIDLLKDHNEQTCVLSLKFLAKISTLAFKDLPESITTNQNSSKTNKIFSTYIAISKISFERMEQYFSKYSENTLIYEENAFFEMIKALSIPIKLKHKCPLTSRIGNGELFWKFATSKMLSILEKCDSQKIIPDSNMELWEAITDCLHGTLLFDYSSNNSIFFKESDEDFDISTYTKLKSIIFPLITDSIEISQNIAEIIVKSSFVYNCPEQSLIFDRLSSITKIPNLEIKNYKFQKIVPYRERLGFICLNDLFELCSLKSKNEFSNKKSLAMIIGTYLLKRCAMVLQQFILNQSMRGCMPISRIEHTEIIFILDNLINREFYSDMFDFPDISYDNIDKFYCSDSLVVQLFPLFCAVLPHCHQDVELLKLISLYFQKVGNFIHIYEASVKY</sequence>
<dbReference type="InterPro" id="IPR032691">
    <property type="entry name" value="Mon2/Sec7/BIG1-like_HUS"/>
</dbReference>
<proteinExistence type="inferred from homology"/>
<organism evidence="7 8">
    <name type="scientific">Pneumocystis carinii (strain B80)</name>
    <name type="common">Rat pneumocystis pneumonia agent</name>
    <name type="synonym">Pneumocystis carinii f. sp. carinii</name>
    <dbReference type="NCBI Taxonomy" id="1408658"/>
    <lineage>
        <taxon>Eukaryota</taxon>
        <taxon>Fungi</taxon>
        <taxon>Dikarya</taxon>
        <taxon>Ascomycota</taxon>
        <taxon>Taphrinomycotina</taxon>
        <taxon>Pneumocystomycetes</taxon>
        <taxon>Pneumocystaceae</taxon>
        <taxon>Pneumocystis</taxon>
    </lineage>
</organism>
<dbReference type="RefSeq" id="XP_018224387.1">
    <property type="nucleotide sequence ID" value="XM_018371897.1"/>
</dbReference>
<dbReference type="EMBL" id="LFVZ01000016">
    <property type="protein sequence ID" value="KTW25778.1"/>
    <property type="molecule type" value="Genomic_DNA"/>
</dbReference>
<name>A0A0W4ZBI8_PNEC8</name>
<dbReference type="PANTHER" id="PTHR10663">
    <property type="entry name" value="GUANYL-NUCLEOTIDE EXCHANGE FACTOR"/>
    <property type="match status" value="1"/>
</dbReference>
<keyword evidence="2" id="KW-0813">Transport</keyword>
<dbReference type="Pfam" id="PF12783">
    <property type="entry name" value="Sec7-like_HUS"/>
    <property type="match status" value="1"/>
</dbReference>
<keyword evidence="3" id="KW-0653">Protein transport</keyword>
<dbReference type="SUPFAM" id="SSF48371">
    <property type="entry name" value="ARM repeat"/>
    <property type="match status" value="1"/>
</dbReference>
<evidence type="ECO:0000313" key="7">
    <source>
        <dbReference type="EMBL" id="KTW25778.1"/>
    </source>
</evidence>
<feature type="domain" description="Mon2 C-terminal" evidence="5">
    <location>
        <begin position="974"/>
        <end position="1202"/>
    </location>
</feature>
<evidence type="ECO:0000256" key="2">
    <source>
        <dbReference type="ARBA" id="ARBA00022448"/>
    </source>
</evidence>
<evidence type="ECO:0000256" key="1">
    <source>
        <dbReference type="ARBA" id="ARBA00008144"/>
    </source>
</evidence>
<dbReference type="VEuPathDB" id="FungiDB:T552_03391"/>
<feature type="domain" description="Mon2/Sec7/BIG1-like HUS" evidence="4">
    <location>
        <begin position="190"/>
        <end position="342"/>
    </location>
</feature>
<evidence type="ECO:0000256" key="3">
    <source>
        <dbReference type="ARBA" id="ARBA00022927"/>
    </source>
</evidence>
<dbReference type="InterPro" id="IPR032629">
    <property type="entry name" value="DCB_dom"/>
</dbReference>
<dbReference type="GO" id="GO:0005794">
    <property type="term" value="C:Golgi apparatus"/>
    <property type="evidence" value="ECO:0007669"/>
    <property type="project" value="UniProtKB-ARBA"/>
</dbReference>
<dbReference type="InterPro" id="IPR016024">
    <property type="entry name" value="ARM-type_fold"/>
</dbReference>